<name>A0A146K6A2_9EUKA</name>
<dbReference type="EMBL" id="GDID01005440">
    <property type="protein sequence ID" value="JAP91166.1"/>
    <property type="molecule type" value="Transcribed_RNA"/>
</dbReference>
<dbReference type="SUPFAM" id="SSF46689">
    <property type="entry name" value="Homeodomain-like"/>
    <property type="match status" value="1"/>
</dbReference>
<gene>
    <name evidence="2" type="ORF">TPC1_17296</name>
</gene>
<feature type="domain" description="Myb-like" evidence="1">
    <location>
        <begin position="1"/>
        <end position="49"/>
    </location>
</feature>
<feature type="non-terminal residue" evidence="2">
    <location>
        <position position="1"/>
    </location>
</feature>
<evidence type="ECO:0000313" key="2">
    <source>
        <dbReference type="EMBL" id="JAP91166.1"/>
    </source>
</evidence>
<organism evidence="2">
    <name type="scientific">Trepomonas sp. PC1</name>
    <dbReference type="NCBI Taxonomy" id="1076344"/>
    <lineage>
        <taxon>Eukaryota</taxon>
        <taxon>Metamonada</taxon>
        <taxon>Diplomonadida</taxon>
        <taxon>Hexamitidae</taxon>
        <taxon>Hexamitinae</taxon>
        <taxon>Trepomonas</taxon>
    </lineage>
</organism>
<reference evidence="2" key="1">
    <citation type="submission" date="2015-07" db="EMBL/GenBank/DDBJ databases">
        <title>Adaptation to a free-living lifestyle via gene acquisitions in the diplomonad Trepomonas sp. PC1.</title>
        <authorList>
            <person name="Xu F."/>
            <person name="Jerlstrom-Hultqvist J."/>
            <person name="Kolisko M."/>
            <person name="Simpson A.G.B."/>
            <person name="Roger A.J."/>
            <person name="Svard S.G."/>
            <person name="Andersson J.O."/>
        </authorList>
    </citation>
    <scope>NUCLEOTIDE SEQUENCE</scope>
    <source>
        <strain evidence="2">PC1</strain>
    </source>
</reference>
<dbReference type="InterPro" id="IPR001005">
    <property type="entry name" value="SANT/Myb"/>
</dbReference>
<evidence type="ECO:0000259" key="1">
    <source>
        <dbReference type="PROSITE" id="PS50090"/>
    </source>
</evidence>
<dbReference type="CDD" id="cd00167">
    <property type="entry name" value="SANT"/>
    <property type="match status" value="1"/>
</dbReference>
<dbReference type="InterPro" id="IPR009057">
    <property type="entry name" value="Homeodomain-like_sf"/>
</dbReference>
<protein>
    <recommendedName>
        <fullName evidence="1">Myb-like domain-containing protein</fullName>
    </recommendedName>
</protein>
<dbReference type="PROSITE" id="PS50090">
    <property type="entry name" value="MYB_LIKE"/>
    <property type="match status" value="1"/>
</dbReference>
<accession>A0A146K6A2</accession>
<sequence>WTTEEICLLMTQVEQQLSLKRSRICWIAVSKLIQTKTPRQCYDQYIHIRKKQTSRKDYTQTQELPNIQKKNDDETTKLLNQLFDFV</sequence>
<proteinExistence type="predicted"/>
<dbReference type="Gene3D" id="1.10.10.60">
    <property type="entry name" value="Homeodomain-like"/>
    <property type="match status" value="1"/>
</dbReference>
<dbReference type="AlphaFoldDB" id="A0A146K6A2"/>